<dbReference type="InterPro" id="IPR011009">
    <property type="entry name" value="Kinase-like_dom_sf"/>
</dbReference>
<reference evidence="2" key="1">
    <citation type="submission" date="2020-10" db="EMBL/GenBank/DDBJ databases">
        <title>Taxonomic study of unclassified bacteria belonging to the class Ktedonobacteria.</title>
        <authorList>
            <person name="Yabe S."/>
            <person name="Wang C.M."/>
            <person name="Zheng Y."/>
            <person name="Sakai Y."/>
            <person name="Cavaletti L."/>
            <person name="Monciardini P."/>
            <person name="Donadio S."/>
        </authorList>
    </citation>
    <scope>NUCLEOTIDE SEQUENCE</scope>
    <source>
        <strain evidence="2">ID150040</strain>
    </source>
</reference>
<dbReference type="Proteomes" id="UP000597444">
    <property type="component" value="Unassembled WGS sequence"/>
</dbReference>
<organism evidence="2 3">
    <name type="scientific">Reticulibacter mediterranei</name>
    <dbReference type="NCBI Taxonomy" id="2778369"/>
    <lineage>
        <taxon>Bacteria</taxon>
        <taxon>Bacillati</taxon>
        <taxon>Chloroflexota</taxon>
        <taxon>Ktedonobacteria</taxon>
        <taxon>Ktedonobacterales</taxon>
        <taxon>Reticulibacteraceae</taxon>
        <taxon>Reticulibacter</taxon>
    </lineage>
</organism>
<dbReference type="PANTHER" id="PTHR21310:SF15">
    <property type="entry name" value="AMINOGLYCOSIDE PHOSPHOTRANSFERASE DOMAIN-CONTAINING PROTEIN"/>
    <property type="match status" value="1"/>
</dbReference>
<evidence type="ECO:0000259" key="1">
    <source>
        <dbReference type="Pfam" id="PF01636"/>
    </source>
</evidence>
<proteinExistence type="predicted"/>
<sequence>MSLERPVFASRQEYGRYFTNPSYWHPYVAAICVRHDLGNPVTVCAGLPGTHPVFLVNEQYAVKLYTDLFNGEQSYHVEREIYRLIATEPSLPAPSLVATGMLFDEHDGWPWPYIVTRVIPGLSISESEVSYADRLNVAAWLGVVVRRMHSLSLVAPFSPEWKPFLQFLAARRTEVVADHARWGCLPAHLVAQIEEYMPDLTTLIDEKEIPALLHCDLNSDHVLGERIAGYWRPTGVIDFGDARVGDRIYELVALHLGLFHCDGQMLRIFLEAYGFDEALRRDFVRRAMSMTLLFEFNVCTHIFQHIPGAASVGTLDELAELVWGNVLTSER</sequence>
<evidence type="ECO:0000313" key="3">
    <source>
        <dbReference type="Proteomes" id="UP000597444"/>
    </source>
</evidence>
<dbReference type="AlphaFoldDB" id="A0A8J3IX80"/>
<protein>
    <recommendedName>
        <fullName evidence="1">Aminoglycoside phosphotransferase domain-containing protein</fullName>
    </recommendedName>
</protein>
<dbReference type="PIRSF" id="PIRSF000707">
    <property type="entry name" value="Hygromycin-B_kinase"/>
    <property type="match status" value="1"/>
</dbReference>
<dbReference type="InterPro" id="IPR002575">
    <property type="entry name" value="Aminoglycoside_PTrfase"/>
</dbReference>
<gene>
    <name evidence="2" type="ORF">KSF_069990</name>
</gene>
<comment type="caution">
    <text evidence="2">The sequence shown here is derived from an EMBL/GenBank/DDBJ whole genome shotgun (WGS) entry which is preliminary data.</text>
</comment>
<evidence type="ECO:0000313" key="2">
    <source>
        <dbReference type="EMBL" id="GHO96951.1"/>
    </source>
</evidence>
<dbReference type="InterPro" id="IPR016259">
    <property type="entry name" value="Hygromycin-B_Kinase"/>
</dbReference>
<accession>A0A8J3IX80</accession>
<keyword evidence="3" id="KW-1185">Reference proteome</keyword>
<dbReference type="PANTHER" id="PTHR21310">
    <property type="entry name" value="AMINOGLYCOSIDE PHOSPHOTRANSFERASE-RELATED-RELATED"/>
    <property type="match status" value="1"/>
</dbReference>
<dbReference type="SUPFAM" id="SSF56112">
    <property type="entry name" value="Protein kinase-like (PK-like)"/>
    <property type="match status" value="1"/>
</dbReference>
<dbReference type="Pfam" id="PF01636">
    <property type="entry name" value="APH"/>
    <property type="match status" value="1"/>
</dbReference>
<dbReference type="RefSeq" id="WP_220207538.1">
    <property type="nucleotide sequence ID" value="NZ_BNJK01000001.1"/>
</dbReference>
<feature type="domain" description="Aminoglycoside phosphotransferase" evidence="1">
    <location>
        <begin position="52"/>
        <end position="280"/>
    </location>
</feature>
<dbReference type="InterPro" id="IPR051678">
    <property type="entry name" value="AGP_Transferase"/>
</dbReference>
<dbReference type="Gene3D" id="3.90.1200.10">
    <property type="match status" value="1"/>
</dbReference>
<name>A0A8J3IX80_9CHLR</name>
<dbReference type="EMBL" id="BNJK01000001">
    <property type="protein sequence ID" value="GHO96951.1"/>
    <property type="molecule type" value="Genomic_DNA"/>
</dbReference>